<feature type="non-terminal residue" evidence="1">
    <location>
        <position position="1"/>
    </location>
</feature>
<protein>
    <submittedName>
        <fullName evidence="1">Uncharacterized protein</fullName>
    </submittedName>
</protein>
<comment type="caution">
    <text evidence="1">The sequence shown here is derived from an EMBL/GenBank/DDBJ whole genome shotgun (WGS) entry which is preliminary data.</text>
</comment>
<dbReference type="AlphaFoldDB" id="A0A822BV23"/>
<proteinExistence type="predicted"/>
<sequence>NPKLQPRLKTIGFGYHPLVEYGQRFEMIKYPSVMKMI</sequence>
<dbReference type="EMBL" id="CAJOBR010044365">
    <property type="protein sequence ID" value="CAF5034335.1"/>
    <property type="molecule type" value="Genomic_DNA"/>
</dbReference>
<organism evidence="1 2">
    <name type="scientific">Rotaria socialis</name>
    <dbReference type="NCBI Taxonomy" id="392032"/>
    <lineage>
        <taxon>Eukaryota</taxon>
        <taxon>Metazoa</taxon>
        <taxon>Spiralia</taxon>
        <taxon>Gnathifera</taxon>
        <taxon>Rotifera</taxon>
        <taxon>Eurotatoria</taxon>
        <taxon>Bdelloidea</taxon>
        <taxon>Philodinida</taxon>
        <taxon>Philodinidae</taxon>
        <taxon>Rotaria</taxon>
    </lineage>
</organism>
<name>A0A822BV23_9BILA</name>
<reference evidence="1" key="1">
    <citation type="submission" date="2021-02" db="EMBL/GenBank/DDBJ databases">
        <authorList>
            <person name="Nowell W R."/>
        </authorList>
    </citation>
    <scope>NUCLEOTIDE SEQUENCE</scope>
</reference>
<evidence type="ECO:0000313" key="1">
    <source>
        <dbReference type="EMBL" id="CAF5034335.1"/>
    </source>
</evidence>
<accession>A0A822BV23</accession>
<evidence type="ECO:0000313" key="2">
    <source>
        <dbReference type="Proteomes" id="UP000663848"/>
    </source>
</evidence>
<gene>
    <name evidence="1" type="ORF">QYT958_LOCUS40897</name>
</gene>
<dbReference type="Proteomes" id="UP000663848">
    <property type="component" value="Unassembled WGS sequence"/>
</dbReference>